<organism evidence="2 3">
    <name type="scientific">Gossypium darwinii</name>
    <name type="common">Darwin's cotton</name>
    <name type="synonym">Gossypium barbadense var. darwinii</name>
    <dbReference type="NCBI Taxonomy" id="34276"/>
    <lineage>
        <taxon>Eukaryota</taxon>
        <taxon>Viridiplantae</taxon>
        <taxon>Streptophyta</taxon>
        <taxon>Embryophyta</taxon>
        <taxon>Tracheophyta</taxon>
        <taxon>Spermatophyta</taxon>
        <taxon>Magnoliopsida</taxon>
        <taxon>eudicotyledons</taxon>
        <taxon>Gunneridae</taxon>
        <taxon>Pentapetalae</taxon>
        <taxon>rosids</taxon>
        <taxon>malvids</taxon>
        <taxon>Malvales</taxon>
        <taxon>Malvaceae</taxon>
        <taxon>Malvoideae</taxon>
        <taxon>Gossypium</taxon>
    </lineage>
</organism>
<name>A0A5D2FW80_GOSDA</name>
<proteinExistence type="predicted"/>
<evidence type="ECO:0000313" key="2">
    <source>
        <dbReference type="EMBL" id="TYH09882.1"/>
    </source>
</evidence>
<dbReference type="EMBL" id="CM017694">
    <property type="protein sequence ID" value="TYH09882.1"/>
    <property type="molecule type" value="Genomic_DNA"/>
</dbReference>
<accession>A0A5D2FW80</accession>
<keyword evidence="3" id="KW-1185">Reference proteome</keyword>
<reference evidence="2 3" key="1">
    <citation type="submission" date="2019-06" db="EMBL/GenBank/DDBJ databases">
        <title>WGS assembly of Gossypium darwinii.</title>
        <authorList>
            <person name="Chen Z.J."/>
            <person name="Sreedasyam A."/>
            <person name="Ando A."/>
            <person name="Song Q."/>
            <person name="De L."/>
            <person name="Hulse-Kemp A."/>
            <person name="Ding M."/>
            <person name="Ye W."/>
            <person name="Kirkbride R."/>
            <person name="Jenkins J."/>
            <person name="Plott C."/>
            <person name="Lovell J."/>
            <person name="Lin Y.-M."/>
            <person name="Vaughn R."/>
            <person name="Liu B."/>
            <person name="Li W."/>
            <person name="Simpson S."/>
            <person name="Scheffler B."/>
            <person name="Saski C."/>
            <person name="Grover C."/>
            <person name="Hu G."/>
            <person name="Conover J."/>
            <person name="Carlson J."/>
            <person name="Shu S."/>
            <person name="Boston L."/>
            <person name="Williams M."/>
            <person name="Peterson D."/>
            <person name="Mcgee K."/>
            <person name="Jones D."/>
            <person name="Wendel J."/>
            <person name="Stelly D."/>
            <person name="Grimwood J."/>
            <person name="Schmutz J."/>
        </authorList>
    </citation>
    <scope>NUCLEOTIDE SEQUENCE [LARGE SCALE GENOMIC DNA]</scope>
    <source>
        <strain evidence="2">1808015.09</strain>
    </source>
</reference>
<dbReference type="PANTHER" id="PTHR45835:SF99">
    <property type="entry name" value="CHROMO DOMAIN-CONTAINING PROTEIN-RELATED"/>
    <property type="match status" value="1"/>
</dbReference>
<dbReference type="GO" id="GO:0003676">
    <property type="term" value="F:nucleic acid binding"/>
    <property type="evidence" value="ECO:0007669"/>
    <property type="project" value="InterPro"/>
</dbReference>
<dbReference type="PANTHER" id="PTHR45835">
    <property type="entry name" value="YALI0A06105P"/>
    <property type="match status" value="1"/>
</dbReference>
<dbReference type="InterPro" id="IPR036397">
    <property type="entry name" value="RNaseH_sf"/>
</dbReference>
<protein>
    <recommendedName>
        <fullName evidence="1">Integrase catalytic domain-containing protein</fullName>
    </recommendedName>
</protein>
<dbReference type="Gene3D" id="1.10.340.70">
    <property type="match status" value="1"/>
</dbReference>
<dbReference type="GO" id="GO:0015074">
    <property type="term" value="P:DNA integration"/>
    <property type="evidence" value="ECO:0007669"/>
    <property type="project" value="InterPro"/>
</dbReference>
<dbReference type="AlphaFoldDB" id="A0A5D2FW80"/>
<evidence type="ECO:0000259" key="1">
    <source>
        <dbReference type="PROSITE" id="PS50994"/>
    </source>
</evidence>
<dbReference type="Gene3D" id="3.30.420.10">
    <property type="entry name" value="Ribonuclease H-like superfamily/Ribonuclease H"/>
    <property type="match status" value="1"/>
</dbReference>
<gene>
    <name evidence="2" type="ORF">ES288_A07G133200v1</name>
</gene>
<dbReference type="PROSITE" id="PS50994">
    <property type="entry name" value="INTEGRASE"/>
    <property type="match status" value="1"/>
</dbReference>
<dbReference type="InterPro" id="IPR001584">
    <property type="entry name" value="Integrase_cat-core"/>
</dbReference>
<sequence>MYPKGNKIYRDLQELYWWPELKREVTDFLSKRLTCQQIKAEHQLPLRLLQPIKIPLWKWERKLAKLYVAKIVRLHGVPVSIISDRDPHFTSWSWKKLHEALGTRLDFSTAFHPQTNGQSERVIQILEDMLRSCVIDFRGSWEDFLPLAEFTYNNSYQSSIQMAPYEALYGRRCRTPYWTELSEQRVLVPELISDTEDKVKLIWDRLKAASDKQKSYADLKRKKIEFSVGDLVFLKVSP</sequence>
<dbReference type="Proteomes" id="UP000323506">
    <property type="component" value="Chromosome A07"/>
</dbReference>
<dbReference type="InterPro" id="IPR012337">
    <property type="entry name" value="RNaseH-like_sf"/>
</dbReference>
<feature type="domain" description="Integrase catalytic" evidence="1">
    <location>
        <begin position="1"/>
        <end position="172"/>
    </location>
</feature>
<evidence type="ECO:0000313" key="3">
    <source>
        <dbReference type="Proteomes" id="UP000323506"/>
    </source>
</evidence>
<dbReference type="SUPFAM" id="SSF53098">
    <property type="entry name" value="Ribonuclease H-like"/>
    <property type="match status" value="1"/>
</dbReference>